<dbReference type="InterPro" id="IPR036890">
    <property type="entry name" value="HATPase_C_sf"/>
</dbReference>
<dbReference type="PRINTS" id="PR00344">
    <property type="entry name" value="BCTRLSENSOR"/>
</dbReference>
<dbReference type="PROSITE" id="PS50110">
    <property type="entry name" value="RESPONSE_REGULATORY"/>
    <property type="match status" value="1"/>
</dbReference>
<proteinExistence type="predicted"/>
<dbReference type="PANTHER" id="PTHR43047:SF72">
    <property type="entry name" value="OSMOSENSING HISTIDINE PROTEIN KINASE SLN1"/>
    <property type="match status" value="1"/>
</dbReference>
<evidence type="ECO:0000256" key="1">
    <source>
        <dbReference type="ARBA" id="ARBA00000085"/>
    </source>
</evidence>
<dbReference type="GO" id="GO:0000155">
    <property type="term" value="F:phosphorelay sensor kinase activity"/>
    <property type="evidence" value="ECO:0007669"/>
    <property type="project" value="InterPro"/>
</dbReference>
<dbReference type="PANTHER" id="PTHR43047">
    <property type="entry name" value="TWO-COMPONENT HISTIDINE PROTEIN KINASE"/>
    <property type="match status" value="1"/>
</dbReference>
<evidence type="ECO:0000256" key="8">
    <source>
        <dbReference type="ARBA" id="ARBA00023012"/>
    </source>
</evidence>
<feature type="region of interest" description="Disordered" evidence="10">
    <location>
        <begin position="643"/>
        <end position="706"/>
    </location>
</feature>
<feature type="compositionally biased region" description="Pro residues" evidence="10">
    <location>
        <begin position="643"/>
        <end position="668"/>
    </location>
</feature>
<dbReference type="Gene3D" id="1.10.287.130">
    <property type="match status" value="1"/>
</dbReference>
<keyword evidence="5 9" id="KW-0597">Phosphoprotein</keyword>
<evidence type="ECO:0000259" key="13">
    <source>
        <dbReference type="PROSITE" id="PS50885"/>
    </source>
</evidence>
<dbReference type="InterPro" id="IPR003661">
    <property type="entry name" value="HisK_dim/P_dom"/>
</dbReference>
<keyword evidence="8" id="KW-0902">Two-component regulatory system</keyword>
<dbReference type="CDD" id="cd16922">
    <property type="entry name" value="HATPase_EvgS-ArcB-TorS-like"/>
    <property type="match status" value="1"/>
</dbReference>
<dbReference type="Proteomes" id="UP001296776">
    <property type="component" value="Unassembled WGS sequence"/>
</dbReference>
<dbReference type="GO" id="GO:0009927">
    <property type="term" value="F:histidine phosphotransfer kinase activity"/>
    <property type="evidence" value="ECO:0007669"/>
    <property type="project" value="TreeGrafter"/>
</dbReference>
<protein>
    <recommendedName>
        <fullName evidence="4">histidine kinase</fullName>
        <ecNumber evidence="4">2.7.13.3</ecNumber>
    </recommendedName>
</protein>
<feature type="compositionally biased region" description="Polar residues" evidence="10">
    <location>
        <begin position="674"/>
        <end position="685"/>
    </location>
</feature>
<dbReference type="SMART" id="SM00388">
    <property type="entry name" value="HisKA"/>
    <property type="match status" value="1"/>
</dbReference>
<feature type="compositionally biased region" description="Low complexity" evidence="10">
    <location>
        <begin position="692"/>
        <end position="704"/>
    </location>
</feature>
<dbReference type="InterPro" id="IPR003660">
    <property type="entry name" value="HAMP_dom"/>
</dbReference>
<dbReference type="NCBIfam" id="TIGR00254">
    <property type="entry name" value="GGDEF"/>
    <property type="match status" value="1"/>
</dbReference>
<evidence type="ECO:0000256" key="2">
    <source>
        <dbReference type="ARBA" id="ARBA00001946"/>
    </source>
</evidence>
<comment type="catalytic activity">
    <reaction evidence="1">
        <text>ATP + protein L-histidine = ADP + protein N-phospho-L-histidine.</text>
        <dbReference type="EC" id="2.7.13.3"/>
    </reaction>
</comment>
<dbReference type="SUPFAM" id="SSF55874">
    <property type="entry name" value="ATPase domain of HSP90 chaperone/DNA topoisomerase II/histidine kinase"/>
    <property type="match status" value="1"/>
</dbReference>
<dbReference type="InterPro" id="IPR036097">
    <property type="entry name" value="HisK_dim/P_sf"/>
</dbReference>
<evidence type="ECO:0000256" key="9">
    <source>
        <dbReference type="PROSITE-ProRule" id="PRU00169"/>
    </source>
</evidence>
<dbReference type="Pfam" id="PF00072">
    <property type="entry name" value="Response_reg"/>
    <property type="match status" value="1"/>
</dbReference>
<dbReference type="Pfam" id="PF00512">
    <property type="entry name" value="HisKA"/>
    <property type="match status" value="1"/>
</dbReference>
<dbReference type="PROSITE" id="PS50887">
    <property type="entry name" value="GGDEF"/>
    <property type="match status" value="1"/>
</dbReference>
<evidence type="ECO:0000256" key="3">
    <source>
        <dbReference type="ARBA" id="ARBA00004370"/>
    </source>
</evidence>
<dbReference type="EC" id="2.7.13.3" evidence="4"/>
<dbReference type="Gene3D" id="3.30.70.270">
    <property type="match status" value="1"/>
</dbReference>
<dbReference type="SUPFAM" id="SSF158472">
    <property type="entry name" value="HAMP domain-like"/>
    <property type="match status" value="1"/>
</dbReference>
<dbReference type="InterPro" id="IPR029787">
    <property type="entry name" value="Nucleotide_cyclase"/>
</dbReference>
<feature type="domain" description="Response regulatory" evidence="12">
    <location>
        <begin position="722"/>
        <end position="841"/>
    </location>
</feature>
<keyword evidence="16" id="KW-1185">Reference proteome</keyword>
<dbReference type="SUPFAM" id="SSF47384">
    <property type="entry name" value="Homodimeric domain of signal transducing histidine kinase"/>
    <property type="match status" value="1"/>
</dbReference>
<dbReference type="GO" id="GO:0005886">
    <property type="term" value="C:plasma membrane"/>
    <property type="evidence" value="ECO:0007669"/>
    <property type="project" value="TreeGrafter"/>
</dbReference>
<evidence type="ECO:0000259" key="12">
    <source>
        <dbReference type="PROSITE" id="PS50110"/>
    </source>
</evidence>
<dbReference type="InterPro" id="IPR001789">
    <property type="entry name" value="Sig_transdc_resp-reg_receiver"/>
</dbReference>
<dbReference type="InterPro" id="IPR005467">
    <property type="entry name" value="His_kinase_dom"/>
</dbReference>
<dbReference type="CDD" id="cd17574">
    <property type="entry name" value="REC_OmpR"/>
    <property type="match status" value="1"/>
</dbReference>
<dbReference type="CDD" id="cd00082">
    <property type="entry name" value="HisKA"/>
    <property type="match status" value="1"/>
</dbReference>
<comment type="cofactor">
    <cofactor evidence="2">
        <name>Mg(2+)</name>
        <dbReference type="ChEBI" id="CHEBI:18420"/>
    </cofactor>
</comment>
<accession>A0AAJ0UAF0</accession>
<dbReference type="InterPro" id="IPR043128">
    <property type="entry name" value="Rev_trsase/Diguanyl_cyclase"/>
</dbReference>
<dbReference type="Gene3D" id="3.40.50.2300">
    <property type="match status" value="1"/>
</dbReference>
<feature type="domain" description="HAMP" evidence="13">
    <location>
        <begin position="320"/>
        <end position="372"/>
    </location>
</feature>
<evidence type="ECO:0000256" key="7">
    <source>
        <dbReference type="ARBA" id="ARBA00022777"/>
    </source>
</evidence>
<evidence type="ECO:0000256" key="5">
    <source>
        <dbReference type="ARBA" id="ARBA00022553"/>
    </source>
</evidence>
<evidence type="ECO:0000259" key="11">
    <source>
        <dbReference type="PROSITE" id="PS50109"/>
    </source>
</evidence>
<dbReference type="SUPFAM" id="SSF52172">
    <property type="entry name" value="CheY-like"/>
    <property type="match status" value="1"/>
</dbReference>
<feature type="modified residue" description="4-aspartylphosphate" evidence="9">
    <location>
        <position position="774"/>
    </location>
</feature>
<gene>
    <name evidence="15" type="ORF">CKO40_21655</name>
</gene>
<dbReference type="PROSITE" id="PS50885">
    <property type="entry name" value="HAMP"/>
    <property type="match status" value="1"/>
</dbReference>
<evidence type="ECO:0000256" key="10">
    <source>
        <dbReference type="SAM" id="MobiDB-lite"/>
    </source>
</evidence>
<dbReference type="SMART" id="SM00304">
    <property type="entry name" value="HAMP"/>
    <property type="match status" value="1"/>
</dbReference>
<dbReference type="FunFam" id="3.30.565.10:FF:000010">
    <property type="entry name" value="Sensor histidine kinase RcsC"/>
    <property type="match status" value="1"/>
</dbReference>
<dbReference type="Pfam" id="PF02518">
    <property type="entry name" value="HATPase_c"/>
    <property type="match status" value="1"/>
</dbReference>
<evidence type="ECO:0000313" key="16">
    <source>
        <dbReference type="Proteomes" id="UP001296776"/>
    </source>
</evidence>
<dbReference type="PROSITE" id="PS50109">
    <property type="entry name" value="HIS_KIN"/>
    <property type="match status" value="1"/>
</dbReference>
<dbReference type="Pfam" id="PF00990">
    <property type="entry name" value="GGDEF"/>
    <property type="match status" value="1"/>
</dbReference>
<dbReference type="SMART" id="SM00448">
    <property type="entry name" value="REC"/>
    <property type="match status" value="1"/>
</dbReference>
<organism evidence="15 16">
    <name type="scientific">Halochromatium glycolicum</name>
    <dbReference type="NCBI Taxonomy" id="85075"/>
    <lineage>
        <taxon>Bacteria</taxon>
        <taxon>Pseudomonadati</taxon>
        <taxon>Pseudomonadota</taxon>
        <taxon>Gammaproteobacteria</taxon>
        <taxon>Chromatiales</taxon>
        <taxon>Chromatiaceae</taxon>
        <taxon>Halochromatium</taxon>
    </lineage>
</organism>
<reference evidence="15" key="2">
    <citation type="journal article" date="2020" name="Microorganisms">
        <title>Osmotic Adaptation and Compatible Solute Biosynthesis of Phototrophic Bacteria as Revealed from Genome Analyses.</title>
        <authorList>
            <person name="Imhoff J.F."/>
            <person name="Rahn T."/>
            <person name="Kunzel S."/>
            <person name="Keller A."/>
            <person name="Neulinger S.C."/>
        </authorList>
    </citation>
    <scope>NUCLEOTIDE SEQUENCE</scope>
    <source>
        <strain evidence="15">DSM 11080</strain>
    </source>
</reference>
<dbReference type="RefSeq" id="WP_200348548.1">
    <property type="nucleotide sequence ID" value="NZ_NRSJ01000062.1"/>
</dbReference>
<keyword evidence="7" id="KW-0418">Kinase</keyword>
<keyword evidence="6" id="KW-0808">Transferase</keyword>
<dbReference type="CDD" id="cd01949">
    <property type="entry name" value="GGDEF"/>
    <property type="match status" value="1"/>
</dbReference>
<dbReference type="InterPro" id="IPR000160">
    <property type="entry name" value="GGDEF_dom"/>
</dbReference>
<dbReference type="EMBL" id="NRSJ01000062">
    <property type="protein sequence ID" value="MBK1707067.1"/>
    <property type="molecule type" value="Genomic_DNA"/>
</dbReference>
<dbReference type="CDD" id="cd06225">
    <property type="entry name" value="HAMP"/>
    <property type="match status" value="1"/>
</dbReference>
<dbReference type="SUPFAM" id="SSF55073">
    <property type="entry name" value="Nucleotide cyclase"/>
    <property type="match status" value="1"/>
</dbReference>
<comment type="caution">
    <text evidence="15">The sequence shown here is derived from an EMBL/GenBank/DDBJ whole genome shotgun (WGS) entry which is preliminary data.</text>
</comment>
<dbReference type="Gene3D" id="3.30.565.10">
    <property type="entry name" value="Histidine kinase-like ATPase, C-terminal domain"/>
    <property type="match status" value="1"/>
</dbReference>
<dbReference type="SMART" id="SM00387">
    <property type="entry name" value="HATPase_c"/>
    <property type="match status" value="1"/>
</dbReference>
<feature type="domain" description="GGDEF" evidence="14">
    <location>
        <begin position="909"/>
        <end position="1044"/>
    </location>
</feature>
<dbReference type="InterPro" id="IPR011006">
    <property type="entry name" value="CheY-like_superfamily"/>
</dbReference>
<dbReference type="SMART" id="SM00267">
    <property type="entry name" value="GGDEF"/>
    <property type="match status" value="1"/>
</dbReference>
<dbReference type="Gene3D" id="6.10.340.10">
    <property type="match status" value="1"/>
</dbReference>
<reference evidence="15" key="1">
    <citation type="submission" date="2017-08" db="EMBL/GenBank/DDBJ databases">
        <authorList>
            <person name="Imhoff J.F."/>
            <person name="Rahn T."/>
            <person name="Kuenzel S."/>
            <person name="Neulinger S.C."/>
        </authorList>
    </citation>
    <scope>NUCLEOTIDE SEQUENCE</scope>
    <source>
        <strain evidence="15">DSM 11080</strain>
    </source>
</reference>
<evidence type="ECO:0000256" key="4">
    <source>
        <dbReference type="ARBA" id="ARBA00012438"/>
    </source>
</evidence>
<evidence type="ECO:0000313" key="15">
    <source>
        <dbReference type="EMBL" id="MBK1707067.1"/>
    </source>
</evidence>
<sequence>MALRAKLLLFLLPLVVGPLLGLGWLAYTQLRDDAKANLLREMDILLEQVALSEQTQRRTAMANLELFVGSDLVERFVFAPEHERVDFLLLPLMNLFASYHDAYGQYDEIRLLDAQGRELASYRSDDRQDAAPLPGLAGYLEALSAGDDPAAARYLRDRDGKSVLLVARKLVLVDPVFEDNSIAEPSMRGYLLLIVTPEGLERQARESGFGKRGRILFIDADGRRLFPDAHHPALRRFDGTETRLLQDAAASDQVQALDLIGAPDPELAKARTLTPGLLLTAVIPEAELLEDGADLGLTVVIVSLVALILATSLLLAVVNLLVVRPVGRLKRGAAAIGAGDLQMRLPERGRDELASLAAAFNQMAASLDTSQREKDKAQQEALSNKQLAIDNLRKADQLKDEFLANTSHELRTPLHGIIGLAESLRAGIAGPLPASADENLQTIVTAGRRLANLVNDILDFARLRHRDLRLSLKPVDLHDACVVVEELVASLIESKGIELINNVPVDLPPAWADENRLQQILSNLVGNAIKFTDQGWVRVCAGVEDDGFIAVRICDTGEGIAPEQHEQVFKSFEQVDGSATRPQGGTGLGLAVTRSLVKALGGSIWVESQLGAGACFTFTLPVASAEQVAAAGVPVALVPPAPGSAVPPPPEWQAPVQPMPGQPMPGQPMPGQLVSEQPVSEQSIAEQAPFESPSADPLAASAPAVENPSSAAIKRLRGDGQRVLVVDDDPINRRVLCNQLGLQGYRVDNAADGRAALALLDHLGRGEQVIVLVDVMMPRMNGYELCRALRERFDPSDLPILFMTARTQEQDVLKGFIAGANDYLPKPFSQGELIARVHVHATLARRTGELRALTHELEQRVAERTRALAEANQSLERLAMCDGLTKVYNRRYLDQALNREWRRAQREQRPLAALMIDLDYFKQYNDACGHQEGDRCLQRIAEALTEQAQRAGDLVARYGGEEFCVVVQSNAERASALAEQIRQAVVALAIPHPSSAVAGHVTVSVGVAALVPTRDTDPDELIKGADKALYQSKREGRNRVSVQR</sequence>
<comment type="subcellular location">
    <subcellularLocation>
        <location evidence="3">Membrane</location>
    </subcellularLocation>
</comment>
<evidence type="ECO:0000259" key="14">
    <source>
        <dbReference type="PROSITE" id="PS50887"/>
    </source>
</evidence>
<evidence type="ECO:0000256" key="6">
    <source>
        <dbReference type="ARBA" id="ARBA00022679"/>
    </source>
</evidence>
<dbReference type="FunFam" id="3.30.70.270:FF:000001">
    <property type="entry name" value="Diguanylate cyclase domain protein"/>
    <property type="match status" value="1"/>
</dbReference>
<feature type="domain" description="Histidine kinase" evidence="11">
    <location>
        <begin position="405"/>
        <end position="624"/>
    </location>
</feature>
<name>A0AAJ0UAF0_9GAMM</name>
<dbReference type="InterPro" id="IPR003594">
    <property type="entry name" value="HATPase_dom"/>
</dbReference>
<dbReference type="InterPro" id="IPR004358">
    <property type="entry name" value="Sig_transdc_His_kin-like_C"/>
</dbReference>
<dbReference type="AlphaFoldDB" id="A0AAJ0UAF0"/>
<dbReference type="Pfam" id="PF00672">
    <property type="entry name" value="HAMP"/>
    <property type="match status" value="1"/>
</dbReference>